<keyword evidence="2" id="KW-0482">Metalloprotease</keyword>
<proteinExistence type="predicted"/>
<feature type="domain" description="YgjP-like metallopeptidase" evidence="1">
    <location>
        <begin position="40"/>
        <end position="242"/>
    </location>
</feature>
<dbReference type="PANTHER" id="PTHR30399">
    <property type="entry name" value="UNCHARACTERIZED PROTEIN YGJP"/>
    <property type="match status" value="1"/>
</dbReference>
<evidence type="ECO:0000259" key="1">
    <source>
        <dbReference type="Pfam" id="PF01863"/>
    </source>
</evidence>
<comment type="caution">
    <text evidence="2">The sequence shown here is derived from an EMBL/GenBank/DDBJ whole genome shotgun (WGS) entry which is preliminary data.</text>
</comment>
<dbReference type="Gene3D" id="3.30.2010.10">
    <property type="entry name" value="Metalloproteases ('zincins'), catalytic domain"/>
    <property type="match status" value="1"/>
</dbReference>
<accession>A0ABT8YLX1</accession>
<keyword evidence="2" id="KW-0378">Hydrolase</keyword>
<keyword evidence="3" id="KW-1185">Reference proteome</keyword>
<sequence length="253" mass="28687">MLSRLTFLQKPVRPSDPKIRTIDVSGKAVPLTIRPDARARRMTLRIVPGGQALTLTVPKGLRQREIDDFLSRHQGWLESRLSRFPSVTKPMSGRYLPIRGVPHRIVSTGKSRDRTEIMEIGGEAVLSVGGEEIHLGRRIRDFLKREAKLDLEEAARRHAATVNRKVNAIALKDTKSRWGSCSHDGNLSFSWRIVMAPPYVIDYLAAHEVAHLVEMNHSPRFWSICEQLSPSMLEAKHWLKRNGAMLHVHDFGS</sequence>
<evidence type="ECO:0000313" key="2">
    <source>
        <dbReference type="EMBL" id="MDO6964708.1"/>
    </source>
</evidence>
<reference evidence="2" key="1">
    <citation type="journal article" date="2015" name="Int. J. Syst. Evol. Microbiol.">
        <title>Rhizobium alvei sp. nov., isolated from a freshwater river.</title>
        <authorList>
            <person name="Sheu S.Y."/>
            <person name="Huang H.W."/>
            <person name="Young C.C."/>
            <person name="Chen W.M."/>
        </authorList>
    </citation>
    <scope>NUCLEOTIDE SEQUENCE</scope>
    <source>
        <strain evidence="2">TNR-22</strain>
    </source>
</reference>
<dbReference type="Pfam" id="PF01863">
    <property type="entry name" value="YgjP-like"/>
    <property type="match status" value="1"/>
</dbReference>
<dbReference type="EMBL" id="JAUOZU010000008">
    <property type="protein sequence ID" value="MDO6964708.1"/>
    <property type="molecule type" value="Genomic_DNA"/>
</dbReference>
<name>A0ABT8YLX1_9HYPH</name>
<dbReference type="InterPro" id="IPR002725">
    <property type="entry name" value="YgjP-like_metallopeptidase"/>
</dbReference>
<dbReference type="Proteomes" id="UP001174932">
    <property type="component" value="Unassembled WGS sequence"/>
</dbReference>
<dbReference type="GO" id="GO:0008237">
    <property type="term" value="F:metallopeptidase activity"/>
    <property type="evidence" value="ECO:0007669"/>
    <property type="project" value="UniProtKB-KW"/>
</dbReference>
<keyword evidence="2" id="KW-0645">Protease</keyword>
<dbReference type="RefSeq" id="WP_304376641.1">
    <property type="nucleotide sequence ID" value="NZ_JAUOZU010000008.1"/>
</dbReference>
<protein>
    <submittedName>
        <fullName evidence="2">SprT family zinc-dependent metalloprotease</fullName>
        <ecNumber evidence="2">3.4.-.-</ecNumber>
    </submittedName>
</protein>
<organism evidence="2 3">
    <name type="scientific">Rhizobium alvei</name>
    <dbReference type="NCBI Taxonomy" id="1132659"/>
    <lineage>
        <taxon>Bacteria</taxon>
        <taxon>Pseudomonadati</taxon>
        <taxon>Pseudomonadota</taxon>
        <taxon>Alphaproteobacteria</taxon>
        <taxon>Hyphomicrobiales</taxon>
        <taxon>Rhizobiaceae</taxon>
        <taxon>Rhizobium/Agrobacterium group</taxon>
        <taxon>Rhizobium</taxon>
    </lineage>
</organism>
<gene>
    <name evidence="2" type="ORF">Q4481_12140</name>
</gene>
<dbReference type="InterPro" id="IPR053136">
    <property type="entry name" value="UTP_pyrophosphatase-like"/>
</dbReference>
<reference evidence="2" key="2">
    <citation type="submission" date="2023-07" db="EMBL/GenBank/DDBJ databases">
        <authorList>
            <person name="Shen H."/>
        </authorList>
    </citation>
    <scope>NUCLEOTIDE SEQUENCE</scope>
    <source>
        <strain evidence="2">TNR-22</strain>
    </source>
</reference>
<dbReference type="CDD" id="cd07344">
    <property type="entry name" value="M48_yhfN_like"/>
    <property type="match status" value="1"/>
</dbReference>
<evidence type="ECO:0000313" key="3">
    <source>
        <dbReference type="Proteomes" id="UP001174932"/>
    </source>
</evidence>
<dbReference type="EC" id="3.4.-.-" evidence="2"/>
<dbReference type="PANTHER" id="PTHR30399:SF1">
    <property type="entry name" value="UTP PYROPHOSPHATASE"/>
    <property type="match status" value="1"/>
</dbReference>